<accession>A0A2T7PXR4</accession>
<dbReference type="AlphaFoldDB" id="A0A2T7PXR4"/>
<name>A0A2T7PXR4_POMCA</name>
<proteinExistence type="predicted"/>
<gene>
    <name evidence="1" type="ORF">C0Q70_00810</name>
</gene>
<dbReference type="EMBL" id="PZQS01000001">
    <property type="protein sequence ID" value="PVD38199.1"/>
    <property type="molecule type" value="Genomic_DNA"/>
</dbReference>
<evidence type="ECO:0000313" key="1">
    <source>
        <dbReference type="EMBL" id="PVD38199.1"/>
    </source>
</evidence>
<organism evidence="1 2">
    <name type="scientific">Pomacea canaliculata</name>
    <name type="common">Golden apple snail</name>
    <dbReference type="NCBI Taxonomy" id="400727"/>
    <lineage>
        <taxon>Eukaryota</taxon>
        <taxon>Metazoa</taxon>
        <taxon>Spiralia</taxon>
        <taxon>Lophotrochozoa</taxon>
        <taxon>Mollusca</taxon>
        <taxon>Gastropoda</taxon>
        <taxon>Caenogastropoda</taxon>
        <taxon>Architaenioglossa</taxon>
        <taxon>Ampullarioidea</taxon>
        <taxon>Ampullariidae</taxon>
        <taxon>Pomacea</taxon>
    </lineage>
</organism>
<keyword evidence="2" id="KW-1185">Reference proteome</keyword>
<comment type="caution">
    <text evidence="1">The sequence shown here is derived from an EMBL/GenBank/DDBJ whole genome shotgun (WGS) entry which is preliminary data.</text>
</comment>
<evidence type="ECO:0000313" key="2">
    <source>
        <dbReference type="Proteomes" id="UP000245119"/>
    </source>
</evidence>
<reference evidence="1 2" key="1">
    <citation type="submission" date="2018-04" db="EMBL/GenBank/DDBJ databases">
        <title>The genome of golden apple snail Pomacea canaliculata provides insight into stress tolerance and invasive adaptation.</title>
        <authorList>
            <person name="Liu C."/>
            <person name="Liu B."/>
            <person name="Ren Y."/>
            <person name="Zhang Y."/>
            <person name="Wang H."/>
            <person name="Li S."/>
            <person name="Jiang F."/>
            <person name="Yin L."/>
            <person name="Zhang G."/>
            <person name="Qian W."/>
            <person name="Fan W."/>
        </authorList>
    </citation>
    <scope>NUCLEOTIDE SEQUENCE [LARGE SCALE GENOMIC DNA]</scope>
    <source>
        <strain evidence="1">SZHN2017</strain>
        <tissue evidence="1">Muscle</tissue>
    </source>
</reference>
<dbReference type="Proteomes" id="UP000245119">
    <property type="component" value="Linkage Group LG1"/>
</dbReference>
<sequence>MMMMMMVVVVMEAAKQRVSEENKGHVKMFSEITGQPAPPRPLECSKKSQVNTKAGYNMAKNIVSTKSSDNGVLWTCLLEAQRE</sequence>
<protein>
    <submittedName>
        <fullName evidence="1">Uncharacterized protein</fullName>
    </submittedName>
</protein>